<dbReference type="Gene3D" id="1.10.10.2770">
    <property type="match status" value="1"/>
</dbReference>
<evidence type="ECO:0000313" key="5">
    <source>
        <dbReference type="Proteomes" id="UP000233256"/>
    </source>
</evidence>
<keyword evidence="1" id="KW-0547">Nucleotide-binding</keyword>
<dbReference type="PANTHER" id="PTHR43721">
    <property type="entry name" value="ELONGATION FACTOR TU-RELATED"/>
    <property type="match status" value="1"/>
</dbReference>
<dbReference type="Pfam" id="PF25461">
    <property type="entry name" value="Beta-barrel_SelB"/>
    <property type="match status" value="1"/>
</dbReference>
<dbReference type="InterPro" id="IPR009001">
    <property type="entry name" value="Transl_elong_EF1A/Init_IF2_C"/>
</dbReference>
<dbReference type="GO" id="GO:0003746">
    <property type="term" value="F:translation elongation factor activity"/>
    <property type="evidence" value="ECO:0007669"/>
    <property type="project" value="InterPro"/>
</dbReference>
<dbReference type="InterPro" id="IPR036390">
    <property type="entry name" value="WH_DNA-bd_sf"/>
</dbReference>
<dbReference type="InterPro" id="IPR036388">
    <property type="entry name" value="WH-like_DNA-bd_sf"/>
</dbReference>
<dbReference type="GO" id="GO:0003924">
    <property type="term" value="F:GTPase activity"/>
    <property type="evidence" value="ECO:0007669"/>
    <property type="project" value="InterPro"/>
</dbReference>
<dbReference type="InterPro" id="IPR057335">
    <property type="entry name" value="Beta-barrel_SelB"/>
</dbReference>
<comment type="caution">
    <text evidence="4">The sequence shown here is derived from an EMBL/GenBank/DDBJ whole genome shotgun (WGS) entry which is preliminary data.</text>
</comment>
<dbReference type="Gene3D" id="3.40.50.300">
    <property type="entry name" value="P-loop containing nucleotide triphosphate hydrolases"/>
    <property type="match status" value="1"/>
</dbReference>
<dbReference type="InterPro" id="IPR009000">
    <property type="entry name" value="Transl_B-barrel_sf"/>
</dbReference>
<proteinExistence type="predicted"/>
<organism evidence="4 5">
    <name type="scientific">Candidatus Wallbacteria bacterium HGW-Wallbacteria-1</name>
    <dbReference type="NCBI Taxonomy" id="2013854"/>
    <lineage>
        <taxon>Bacteria</taxon>
        <taxon>Candidatus Walliibacteriota</taxon>
    </lineage>
</organism>
<dbReference type="InterPro" id="IPR015191">
    <property type="entry name" value="SelB_WHD4"/>
</dbReference>
<dbReference type="Pfam" id="PF09107">
    <property type="entry name" value="WHD_3rd_SelB"/>
    <property type="match status" value="1"/>
</dbReference>
<evidence type="ECO:0000259" key="3">
    <source>
        <dbReference type="PROSITE" id="PS51722"/>
    </source>
</evidence>
<dbReference type="GO" id="GO:0005525">
    <property type="term" value="F:GTP binding"/>
    <property type="evidence" value="ECO:0007669"/>
    <property type="project" value="UniProtKB-KW"/>
</dbReference>
<dbReference type="SUPFAM" id="SSF52540">
    <property type="entry name" value="P-loop containing nucleoside triphosphate hydrolases"/>
    <property type="match status" value="1"/>
</dbReference>
<dbReference type="GO" id="GO:0003723">
    <property type="term" value="F:RNA binding"/>
    <property type="evidence" value="ECO:0007669"/>
    <property type="project" value="InterPro"/>
</dbReference>
<dbReference type="SUPFAM" id="SSF50465">
    <property type="entry name" value="EF-Tu/eEF-1alpha/eIF2-gamma C-terminal domain"/>
    <property type="match status" value="1"/>
</dbReference>
<dbReference type="Gene3D" id="2.40.30.10">
    <property type="entry name" value="Translation factors"/>
    <property type="match status" value="1"/>
</dbReference>
<dbReference type="Proteomes" id="UP000233256">
    <property type="component" value="Unassembled WGS sequence"/>
</dbReference>
<evidence type="ECO:0000256" key="2">
    <source>
        <dbReference type="ARBA" id="ARBA00023134"/>
    </source>
</evidence>
<evidence type="ECO:0000256" key="1">
    <source>
        <dbReference type="ARBA" id="ARBA00022741"/>
    </source>
</evidence>
<name>A0A2N1PRH9_9BACT</name>
<reference evidence="4 5" key="1">
    <citation type="journal article" date="2017" name="ISME J.">
        <title>Potential for microbial H2 and metal transformations associated with novel bacteria and archaea in deep terrestrial subsurface sediments.</title>
        <authorList>
            <person name="Hernsdorf A.W."/>
            <person name="Amano Y."/>
            <person name="Miyakawa K."/>
            <person name="Ise K."/>
            <person name="Suzuki Y."/>
            <person name="Anantharaman K."/>
            <person name="Probst A."/>
            <person name="Burstein D."/>
            <person name="Thomas B.C."/>
            <person name="Banfield J.F."/>
        </authorList>
    </citation>
    <scope>NUCLEOTIDE SEQUENCE [LARGE SCALE GENOMIC DNA]</scope>
    <source>
        <strain evidence="4">HGW-Wallbacteria-1</strain>
    </source>
</reference>
<sequence length="686" mass="77022">MIRSHFTHVGESVQKMRNFVISGNDEDVISRKRHLVIGTAGHVDHGKSTLIQAITGQNPDRLKEELARGLTIVPGFAHFENSGGIISFIDVPGHEKYLDHMLVGSHGVNMTMLVIACDDGIMPQTVEHFLISRLLGVDDCIVVFSKVDMVSSERSREVSLELDEFFHWAGAQCSMKFHWSSNNRIGLDIIRTYLEGIAGQIRKSHNYVDVFRMPVDRFFHIQGHGQIVTGTVISGILTKGESVNVSGCDTQVRIRSIQVHGKEACDCSEGHRAALNVVFRDNGEKLNHRIVYSGPSREPETLFLARISSISNKFSPEKVSSRGLRVRVHSNGWKCFAKIAFLEASSEETAFTSKKYFGYSSPSDHFWVRLTVEEPVMVWPSDRFIIRNGSDSKTLGGGMIYRCGFTEDQSADFQGVLKRASDYSSYGLDFIFLEIFLSAVFGCRFDDLMGRLGVNSESLEYLFSKAREVGLIRVFGRGFQRMAVEASSVEMLCREIVDSLEKLHGRHPLTPGFSLKEITDNMELSRKISPELLEHLLILNEAEEHVNSASNGGWCIKASAVNLSEARYAPARKARNFIQENNPRPVSFSLMRDNLGNEASLRRTLQFLVNHNLIVRLVNDHYMLIESFGEFRNSLFSEFGVGSRIDVGLAREKWGIGRKAVILILETMDEMGLTLRNGDERIIADI</sequence>
<dbReference type="GO" id="GO:0005737">
    <property type="term" value="C:cytoplasm"/>
    <property type="evidence" value="ECO:0007669"/>
    <property type="project" value="InterPro"/>
</dbReference>
<dbReference type="GO" id="GO:0001514">
    <property type="term" value="P:selenocysteine incorporation"/>
    <property type="evidence" value="ECO:0007669"/>
    <property type="project" value="InterPro"/>
</dbReference>
<keyword evidence="2" id="KW-0342">GTP-binding</keyword>
<dbReference type="SUPFAM" id="SSF50447">
    <property type="entry name" value="Translation proteins"/>
    <property type="match status" value="1"/>
</dbReference>
<dbReference type="Pfam" id="PF00009">
    <property type="entry name" value="GTP_EFTU"/>
    <property type="match status" value="1"/>
</dbReference>
<dbReference type="InterPro" id="IPR050055">
    <property type="entry name" value="EF-Tu_GTPase"/>
</dbReference>
<dbReference type="Gene3D" id="1.10.10.10">
    <property type="entry name" value="Winged helix-like DNA-binding domain superfamily/Winged helix DNA-binding domain"/>
    <property type="match status" value="1"/>
</dbReference>
<dbReference type="SUPFAM" id="SSF46785">
    <property type="entry name" value="Winged helix' DNA-binding domain"/>
    <property type="match status" value="1"/>
</dbReference>
<protein>
    <recommendedName>
        <fullName evidence="3">Tr-type G domain-containing protein</fullName>
    </recommendedName>
</protein>
<dbReference type="AlphaFoldDB" id="A0A2N1PRH9"/>
<feature type="domain" description="Tr-type G" evidence="3">
    <location>
        <begin position="32"/>
        <end position="205"/>
    </location>
</feature>
<dbReference type="PROSITE" id="PS51722">
    <property type="entry name" value="G_TR_2"/>
    <property type="match status" value="1"/>
</dbReference>
<dbReference type="PANTHER" id="PTHR43721:SF22">
    <property type="entry name" value="ELONGATION FACTOR TU, MITOCHONDRIAL"/>
    <property type="match status" value="1"/>
</dbReference>
<dbReference type="InterPro" id="IPR000795">
    <property type="entry name" value="T_Tr_GTP-bd_dom"/>
</dbReference>
<evidence type="ECO:0000313" key="4">
    <source>
        <dbReference type="EMBL" id="PKK90939.1"/>
    </source>
</evidence>
<gene>
    <name evidence="4" type="ORF">CVV64_03995</name>
</gene>
<dbReference type="EMBL" id="PGXC01000003">
    <property type="protein sequence ID" value="PKK90939.1"/>
    <property type="molecule type" value="Genomic_DNA"/>
</dbReference>
<dbReference type="InterPro" id="IPR027417">
    <property type="entry name" value="P-loop_NTPase"/>
</dbReference>
<accession>A0A2N1PRH9</accession>